<sequence>MKCELNLWLFAADGLRRMFSEKFVKQVAKDKAVCESYGQPLEIILLVNIGTTFIGGSDDVLSLRRALLSAGFEVAYINANRALDFGFFQYPVCLGKPDTMTKTGRPVVQGITPGHHKALGIMVSGEVICYNPTNQKLATAVSSVEPRVIFKTWLF</sequence>
<gene>
    <name evidence="1" type="ORF">N7G274_007028</name>
</gene>
<name>A0ABR4A4Y1_9LECA</name>
<proteinExistence type="predicted"/>
<dbReference type="Proteomes" id="UP001590950">
    <property type="component" value="Unassembled WGS sequence"/>
</dbReference>
<evidence type="ECO:0000313" key="2">
    <source>
        <dbReference type="Proteomes" id="UP001590950"/>
    </source>
</evidence>
<accession>A0ABR4A4Y1</accession>
<protein>
    <submittedName>
        <fullName evidence="1">Uncharacterized protein</fullName>
    </submittedName>
</protein>
<keyword evidence="2" id="KW-1185">Reference proteome</keyword>
<dbReference type="EMBL" id="JBEFKJ010000022">
    <property type="protein sequence ID" value="KAL2040125.1"/>
    <property type="molecule type" value="Genomic_DNA"/>
</dbReference>
<organism evidence="1 2">
    <name type="scientific">Stereocaulon virgatum</name>
    <dbReference type="NCBI Taxonomy" id="373712"/>
    <lineage>
        <taxon>Eukaryota</taxon>
        <taxon>Fungi</taxon>
        <taxon>Dikarya</taxon>
        <taxon>Ascomycota</taxon>
        <taxon>Pezizomycotina</taxon>
        <taxon>Lecanoromycetes</taxon>
        <taxon>OSLEUM clade</taxon>
        <taxon>Lecanoromycetidae</taxon>
        <taxon>Lecanorales</taxon>
        <taxon>Lecanorineae</taxon>
        <taxon>Stereocaulaceae</taxon>
        <taxon>Stereocaulon</taxon>
    </lineage>
</organism>
<evidence type="ECO:0000313" key="1">
    <source>
        <dbReference type="EMBL" id="KAL2040125.1"/>
    </source>
</evidence>
<reference evidence="1 2" key="1">
    <citation type="submission" date="2024-09" db="EMBL/GenBank/DDBJ databases">
        <title>Rethinking Asexuality: The Enigmatic Case of Functional Sexual Genes in Lepraria (Stereocaulaceae).</title>
        <authorList>
            <person name="Doellman M."/>
            <person name="Sun Y."/>
            <person name="Barcenas-Pena A."/>
            <person name="Lumbsch H.T."/>
            <person name="Grewe F."/>
        </authorList>
    </citation>
    <scope>NUCLEOTIDE SEQUENCE [LARGE SCALE GENOMIC DNA]</scope>
    <source>
        <strain evidence="1 2">Mercado 3170</strain>
    </source>
</reference>
<comment type="caution">
    <text evidence="1">The sequence shown here is derived from an EMBL/GenBank/DDBJ whole genome shotgun (WGS) entry which is preliminary data.</text>
</comment>